<reference evidence="2 3" key="1">
    <citation type="submission" date="2019-02" db="EMBL/GenBank/DDBJ databases">
        <title>Genome sequencing of the rare red list fungi Phellinidium pouzarii.</title>
        <authorList>
            <person name="Buettner E."/>
            <person name="Kellner H."/>
        </authorList>
    </citation>
    <scope>NUCLEOTIDE SEQUENCE [LARGE SCALE GENOMIC DNA]</scope>
    <source>
        <strain evidence="2 3">DSM 108285</strain>
    </source>
</reference>
<feature type="compositionally biased region" description="Low complexity" evidence="1">
    <location>
        <begin position="149"/>
        <end position="169"/>
    </location>
</feature>
<dbReference type="SUPFAM" id="SSF53474">
    <property type="entry name" value="alpha/beta-Hydrolases"/>
    <property type="match status" value="1"/>
</dbReference>
<feature type="compositionally biased region" description="Basic and acidic residues" evidence="1">
    <location>
        <begin position="346"/>
        <end position="372"/>
    </location>
</feature>
<organism evidence="2 3">
    <name type="scientific">Phellinidium pouzarii</name>
    <dbReference type="NCBI Taxonomy" id="167371"/>
    <lineage>
        <taxon>Eukaryota</taxon>
        <taxon>Fungi</taxon>
        <taxon>Dikarya</taxon>
        <taxon>Basidiomycota</taxon>
        <taxon>Agaricomycotina</taxon>
        <taxon>Agaricomycetes</taxon>
        <taxon>Hymenochaetales</taxon>
        <taxon>Hymenochaetaceae</taxon>
        <taxon>Phellinidium</taxon>
    </lineage>
</organism>
<accession>A0A4S4L383</accession>
<evidence type="ECO:0000313" key="2">
    <source>
        <dbReference type="EMBL" id="THH05846.1"/>
    </source>
</evidence>
<feature type="compositionally biased region" description="Low complexity" evidence="1">
    <location>
        <begin position="190"/>
        <end position="211"/>
    </location>
</feature>
<feature type="region of interest" description="Disordered" evidence="1">
    <location>
        <begin position="308"/>
        <end position="328"/>
    </location>
</feature>
<evidence type="ECO:0000256" key="1">
    <source>
        <dbReference type="SAM" id="MobiDB-lite"/>
    </source>
</evidence>
<gene>
    <name evidence="2" type="ORF">EW145_g4500</name>
</gene>
<dbReference type="Gene3D" id="3.40.50.1820">
    <property type="entry name" value="alpha/beta hydrolase"/>
    <property type="match status" value="1"/>
</dbReference>
<name>A0A4S4L383_9AGAM</name>
<feature type="region of interest" description="Disordered" evidence="1">
    <location>
        <begin position="133"/>
        <end position="211"/>
    </location>
</feature>
<dbReference type="InterPro" id="IPR029058">
    <property type="entry name" value="AB_hydrolase_fold"/>
</dbReference>
<dbReference type="OrthoDB" id="3248508at2759"/>
<evidence type="ECO:0000313" key="3">
    <source>
        <dbReference type="Proteomes" id="UP000308199"/>
    </source>
</evidence>
<dbReference type="Proteomes" id="UP000308199">
    <property type="component" value="Unassembled WGS sequence"/>
</dbReference>
<protein>
    <recommendedName>
        <fullName evidence="4">AB hydrolase-1 domain-containing protein</fullName>
    </recommendedName>
</protein>
<sequence>MGISLESCLYPTYKSRRPISESTHKFLEWLSTRPPGPVILLAHSMGGLLAADAATGTSAQSKRIIGLVAFDVPFLGMHPHVIVSGITSLFPKDTEGGKNTEKEMNDETMVTIMESGDVESVSERSLNGALFSQLTSTSPSLKRPQDKATSSSTSRTSLSNYSSRSRSGSQLEEEWEAHKATFCSPPSPLSPRSESTLSSNRKPSPSSSIKSFVTSFTDPKRLKLPALPAPLAGKLDHAADKLLQKAETPLVRWLRKHADDPLSAMTAWVVEHFEFGICQFDPAGLSERYHALEHWSGHWTNFWTQTPARAGKESEGGGDGEGNGETAEALPSNTADLVQYTEADASTDRAQVKARKNAEKALRKEREKERKHGGSRPARHFIVLPHLNGAEGSPLHFGSREKWELVPINGVEDEVGAHCGLFIRSQNSEYEELVERVAHKLEGWCQEL</sequence>
<proteinExistence type="predicted"/>
<comment type="caution">
    <text evidence="2">The sequence shown here is derived from an EMBL/GenBank/DDBJ whole genome shotgun (WGS) entry which is preliminary data.</text>
</comment>
<keyword evidence="3" id="KW-1185">Reference proteome</keyword>
<feature type="region of interest" description="Disordered" evidence="1">
    <location>
        <begin position="343"/>
        <end position="377"/>
    </location>
</feature>
<dbReference type="PANTHER" id="PTHR47842">
    <property type="entry name" value="EXPRESSED PROTEIN"/>
    <property type="match status" value="1"/>
</dbReference>
<dbReference type="PANTHER" id="PTHR47842:SF3">
    <property type="entry name" value="DUF676 DOMAIN-CONTAINING PROTEIN"/>
    <property type="match status" value="1"/>
</dbReference>
<dbReference type="AlphaFoldDB" id="A0A4S4L383"/>
<dbReference type="EMBL" id="SGPK01000233">
    <property type="protein sequence ID" value="THH05846.1"/>
    <property type="molecule type" value="Genomic_DNA"/>
</dbReference>
<evidence type="ECO:0008006" key="4">
    <source>
        <dbReference type="Google" id="ProtNLM"/>
    </source>
</evidence>